<dbReference type="Proteomes" id="UP001153269">
    <property type="component" value="Unassembled WGS sequence"/>
</dbReference>
<dbReference type="EMBL" id="CADEAL010001646">
    <property type="protein sequence ID" value="CAB1434271.1"/>
    <property type="molecule type" value="Genomic_DNA"/>
</dbReference>
<feature type="coiled-coil region" evidence="2">
    <location>
        <begin position="475"/>
        <end position="516"/>
    </location>
</feature>
<dbReference type="InterPro" id="IPR051002">
    <property type="entry name" value="UBA_autophagy_assoc_protein"/>
</dbReference>
<evidence type="ECO:0000256" key="2">
    <source>
        <dbReference type="SAM" id="Coils"/>
    </source>
</evidence>
<accession>A0A9N7YP40</accession>
<comment type="caution">
    <text evidence="5">The sequence shown here is derived from an EMBL/GenBank/DDBJ whole genome shotgun (WGS) entry which is preliminary data.</text>
</comment>
<feature type="region of interest" description="Disordered" evidence="3">
    <location>
        <begin position="516"/>
        <end position="544"/>
    </location>
</feature>
<dbReference type="Pfam" id="PF17751">
    <property type="entry name" value="SKICH"/>
    <property type="match status" value="1"/>
</dbReference>
<gene>
    <name evidence="5" type="ORF">PLEPLA_LOCUS22329</name>
</gene>
<keyword evidence="6" id="KW-1185">Reference proteome</keyword>
<feature type="compositionally biased region" description="Basic and acidic residues" evidence="3">
    <location>
        <begin position="304"/>
        <end position="315"/>
    </location>
</feature>
<evidence type="ECO:0000256" key="3">
    <source>
        <dbReference type="SAM" id="MobiDB-lite"/>
    </source>
</evidence>
<reference evidence="5" key="1">
    <citation type="submission" date="2020-03" db="EMBL/GenBank/DDBJ databases">
        <authorList>
            <person name="Weist P."/>
        </authorList>
    </citation>
    <scope>NUCLEOTIDE SEQUENCE</scope>
</reference>
<dbReference type="InterPro" id="IPR041611">
    <property type="entry name" value="SKICH"/>
</dbReference>
<feature type="compositionally biased region" description="Polar residues" evidence="3">
    <location>
        <begin position="527"/>
        <end position="537"/>
    </location>
</feature>
<dbReference type="Gene3D" id="2.60.40.2840">
    <property type="match status" value="1"/>
</dbReference>
<dbReference type="AlphaFoldDB" id="A0A9N7YP40"/>
<evidence type="ECO:0000313" key="5">
    <source>
        <dbReference type="EMBL" id="CAB1434271.1"/>
    </source>
</evidence>
<evidence type="ECO:0000313" key="6">
    <source>
        <dbReference type="Proteomes" id="UP001153269"/>
    </source>
</evidence>
<feature type="coiled-coil region" evidence="2">
    <location>
        <begin position="316"/>
        <end position="446"/>
    </location>
</feature>
<sequence length="613" mass="69770">MEVTGRLNIRAAPEGSAVAGQLSQLKLQLRPVTTNHPSGVSLSLSSMEVSSGASAAQPPVRNYSQVVFSNIPQSYPPSTSLTCHYTAAFQPHPRDWVGIFKVGWNSAKDYHTFVWVEPCLDVVGQESVSRQTVFKDYYLPKDEVEFYQFCYIDVTGQVRGASTPFCFKSPEDQSLTSRLDDDILVVTTQEQVDQSVRERDELQKELDQIRQENQTLKLALEKERQDAAVFKEQNEEKENEKSHLVKEMDQHKEEIENLQSTLQQKLQEVETLKEELLVQITKHLELEQHRATEQKSLSLSSDRAAAETEKHSQEKYDRAVMKINQMKDERKAMKETIDAQSQEIAKLSCKLREGERELLKAEDRVQLLQVDLQSSEKQRDRLDAELQRVSLNMEDARCQALASQLQDSQVKLATERDDARNTKRQVVALNEELMNMKRQLESLVMTGDEGQRRGNKLEMQLREALEALADKDGLIEEKEQMMRLVKHENEALTRENNDLLSNMEGLRSAYADLNAAPASDSPHVQPDSASPAANTGSIPAPDPAEHLYDVTEDVAEPEEELLVCRHCHESFPGITRGELEQHEESHRVCPFCTVICDHMEQSTFEDHVYSHEL</sequence>
<feature type="region of interest" description="Disordered" evidence="3">
    <location>
        <begin position="291"/>
        <end position="315"/>
    </location>
</feature>
<feature type="domain" description="SKICH" evidence="4">
    <location>
        <begin position="66"/>
        <end position="167"/>
    </location>
</feature>
<evidence type="ECO:0000259" key="4">
    <source>
        <dbReference type="Pfam" id="PF17751"/>
    </source>
</evidence>
<protein>
    <recommendedName>
        <fullName evidence="4">SKICH domain-containing protein</fullName>
    </recommendedName>
</protein>
<keyword evidence="1 2" id="KW-0175">Coiled coil</keyword>
<evidence type="ECO:0000256" key="1">
    <source>
        <dbReference type="ARBA" id="ARBA00023054"/>
    </source>
</evidence>
<name>A0A9N7YP40_PLEPL</name>
<organism evidence="5 6">
    <name type="scientific">Pleuronectes platessa</name>
    <name type="common">European plaice</name>
    <dbReference type="NCBI Taxonomy" id="8262"/>
    <lineage>
        <taxon>Eukaryota</taxon>
        <taxon>Metazoa</taxon>
        <taxon>Chordata</taxon>
        <taxon>Craniata</taxon>
        <taxon>Vertebrata</taxon>
        <taxon>Euteleostomi</taxon>
        <taxon>Actinopterygii</taxon>
        <taxon>Neopterygii</taxon>
        <taxon>Teleostei</taxon>
        <taxon>Neoteleostei</taxon>
        <taxon>Acanthomorphata</taxon>
        <taxon>Carangaria</taxon>
        <taxon>Pleuronectiformes</taxon>
        <taxon>Pleuronectoidei</taxon>
        <taxon>Pleuronectidae</taxon>
        <taxon>Pleuronectes</taxon>
    </lineage>
</organism>
<proteinExistence type="predicted"/>
<dbReference type="PANTHER" id="PTHR31915">
    <property type="entry name" value="SKICH DOMAIN-CONTAINING PROTEIN"/>
    <property type="match status" value="1"/>
</dbReference>
<feature type="coiled-coil region" evidence="2">
    <location>
        <begin position="185"/>
        <end position="279"/>
    </location>
</feature>
<dbReference type="PANTHER" id="PTHR31915:SF10">
    <property type="entry name" value="CALCIUM-BINDING AND COILED-COIL DOMAIN 2"/>
    <property type="match status" value="1"/>
</dbReference>